<dbReference type="EMBL" id="SNRW01003486">
    <property type="protein sequence ID" value="KAA6389705.1"/>
    <property type="molecule type" value="Genomic_DNA"/>
</dbReference>
<comment type="caution">
    <text evidence="2">The sequence shown here is derived from an EMBL/GenBank/DDBJ whole genome shotgun (WGS) entry which is preliminary data.</text>
</comment>
<evidence type="ECO:0000313" key="3">
    <source>
        <dbReference type="Proteomes" id="UP000324800"/>
    </source>
</evidence>
<evidence type="ECO:0000256" key="1">
    <source>
        <dbReference type="SAM" id="MobiDB-lite"/>
    </source>
</evidence>
<accession>A0A5J4W4T3</accession>
<dbReference type="AlphaFoldDB" id="A0A5J4W4T3"/>
<name>A0A5J4W4T3_9EUKA</name>
<reference evidence="2 3" key="1">
    <citation type="submission" date="2019-03" db="EMBL/GenBank/DDBJ databases">
        <title>Single cell metagenomics reveals metabolic interactions within the superorganism composed of flagellate Streblomastix strix and complex community of Bacteroidetes bacteria on its surface.</title>
        <authorList>
            <person name="Treitli S.C."/>
            <person name="Kolisko M."/>
            <person name="Husnik F."/>
            <person name="Keeling P."/>
            <person name="Hampl V."/>
        </authorList>
    </citation>
    <scope>NUCLEOTIDE SEQUENCE [LARGE SCALE GENOMIC DNA]</scope>
    <source>
        <strain evidence="2">ST1C</strain>
    </source>
</reference>
<proteinExistence type="predicted"/>
<sequence length="311" mass="36363">MKQNIRLQFKLVPERHIMKLRAFAVSIGEHNFLRFQFVDASHHLKFLNLLKSQALIMGGLNCKLYLYRRILENLFNWLQKVTLSKPRHLEELIPSPTLKVDAANNDELRDGISKTATNARWPQSQWVSEVSNRKYLNRTSNVQCRKQIIRTSIQLFTLYIPWILNHKTDLLNRLRLKGDYSIKEQIIQRKETSIHSGLGKQKSPLTLLDRTYPRSPQKTEEIAINSSLPPTQLMLRQISIDVPIRDQSNRSGPMRNDPSREYINAETLTKTIARKLYCSSDDKGRIRQPGQFQTQRNVPLHQTTACERKRR</sequence>
<dbReference type="Proteomes" id="UP000324800">
    <property type="component" value="Unassembled WGS sequence"/>
</dbReference>
<gene>
    <name evidence="2" type="ORF">EZS28_014768</name>
</gene>
<feature type="region of interest" description="Disordered" evidence="1">
    <location>
        <begin position="282"/>
        <end position="311"/>
    </location>
</feature>
<protein>
    <submittedName>
        <fullName evidence="2">Uncharacterized protein</fullName>
    </submittedName>
</protein>
<organism evidence="2 3">
    <name type="scientific">Streblomastix strix</name>
    <dbReference type="NCBI Taxonomy" id="222440"/>
    <lineage>
        <taxon>Eukaryota</taxon>
        <taxon>Metamonada</taxon>
        <taxon>Preaxostyla</taxon>
        <taxon>Oxymonadida</taxon>
        <taxon>Streblomastigidae</taxon>
        <taxon>Streblomastix</taxon>
    </lineage>
</organism>
<feature type="compositionally biased region" description="Polar residues" evidence="1">
    <location>
        <begin position="290"/>
        <end position="305"/>
    </location>
</feature>
<evidence type="ECO:0000313" key="2">
    <source>
        <dbReference type="EMBL" id="KAA6389705.1"/>
    </source>
</evidence>